<dbReference type="PANTHER" id="PTHR43849:SF2">
    <property type="entry name" value="BLL3936 PROTEIN"/>
    <property type="match status" value="1"/>
</dbReference>
<feature type="transmembrane region" description="Helical" evidence="2">
    <location>
        <begin position="618"/>
        <end position="636"/>
    </location>
</feature>
<comment type="subcellular location">
    <subcellularLocation>
        <location evidence="1">Cell inner membrane</location>
        <topology evidence="1">Multi-pass membrane protein</topology>
    </subcellularLocation>
</comment>
<reference evidence="5" key="1">
    <citation type="submission" date="2018-08" db="EMBL/GenBank/DDBJ databases">
        <authorList>
            <person name="Kim S.-J."/>
            <person name="Jung G.-Y."/>
        </authorList>
    </citation>
    <scope>NUCLEOTIDE SEQUENCE [LARGE SCALE GENOMIC DNA]</scope>
    <source>
        <strain evidence="5">GY_H</strain>
    </source>
</reference>
<sequence>MSEVHAIDETAGPAPSVSRSVAVATDILQALLLICVVGWVIDLPRRLFGLSFYTEQLLAVCLGLALALSFINARYQRPVIGWIGAALALIICGYIAYRYEDLTLSIAMLPTEGVIGSAIIVLLVLEATRRSAGGVLVAIILVISAYVFIGPHMPGDFATRTVSPERLLVYYGLDTNAIIGSILSVAVLIVVPFTLMGQVLGRTGGAAYFADLAMSGMGSFRGGAAKIAVVGSGLFGLISGAAVSNVMAVGIVTIPLMARSGFTRTRAAAIEAVGSTGGQLMPPVMGAAAFIMAEFLQVSYGAVCIAAAIPALLYYAALFFHVDLEAAKHKIGAAQVEDMPRFSEVVKSGWHFPIPLIFLIATLAWPEVFQIPIERAAVYATAIMIVLCLVFGYRGKRVTPREMLRAILDTGKAALDIILIGAAAGMVVGALNISGISFGLTLQLISLAGENLFVLLLLTAIISIILGMGMPTVSVYVLTASLLAPSIIKLGVSPMAAHMFVMYFGMLSMITPPVAIAAYAAANIARVPGWNAGWTAVVVGWSTFFIPFLFVTEPSMLMNDTWPAIIWNLARNLLGIFIGTAGIVGFAVAPLSTPLRLGFVAAAVAILIPPHVFAGAQWLDWAGLTGAVALLAFNWMQSRAQKQTAPQVAAP</sequence>
<feature type="transmembrane region" description="Helical" evidence="2">
    <location>
        <begin position="298"/>
        <end position="320"/>
    </location>
</feature>
<evidence type="ECO:0000259" key="3">
    <source>
        <dbReference type="Pfam" id="PF06808"/>
    </source>
</evidence>
<feature type="transmembrane region" description="Helical" evidence="2">
    <location>
        <begin position="268"/>
        <end position="292"/>
    </location>
</feature>
<gene>
    <name evidence="4" type="ORF">DXH78_00050</name>
</gene>
<proteinExistence type="predicted"/>
<keyword evidence="2" id="KW-0812">Transmembrane</keyword>
<evidence type="ECO:0000256" key="1">
    <source>
        <dbReference type="RuleBase" id="RU369079"/>
    </source>
</evidence>
<dbReference type="OrthoDB" id="9759894at2"/>
<feature type="transmembrane region" description="Helical" evidence="2">
    <location>
        <begin position="21"/>
        <end position="41"/>
    </location>
</feature>
<dbReference type="AlphaFoldDB" id="A0A371B6I2"/>
<organism evidence="4 5">
    <name type="scientific">Undibacter mobilis</name>
    <dbReference type="NCBI Taxonomy" id="2292256"/>
    <lineage>
        <taxon>Bacteria</taxon>
        <taxon>Pseudomonadati</taxon>
        <taxon>Pseudomonadota</taxon>
        <taxon>Alphaproteobacteria</taxon>
        <taxon>Hyphomicrobiales</taxon>
        <taxon>Nitrobacteraceae</taxon>
        <taxon>Undibacter</taxon>
    </lineage>
</organism>
<dbReference type="GO" id="GO:0022857">
    <property type="term" value="F:transmembrane transporter activity"/>
    <property type="evidence" value="ECO:0007669"/>
    <property type="project" value="UniProtKB-UniRule"/>
</dbReference>
<feature type="transmembrane region" description="Helical" evidence="2">
    <location>
        <begin position="414"/>
        <end position="438"/>
    </location>
</feature>
<feature type="transmembrane region" description="Helical" evidence="2">
    <location>
        <begin position="47"/>
        <end position="67"/>
    </location>
</feature>
<evidence type="ECO:0000313" key="4">
    <source>
        <dbReference type="EMBL" id="RDV03117.1"/>
    </source>
</evidence>
<accession>A0A371B6I2</accession>
<feature type="transmembrane region" description="Helical" evidence="2">
    <location>
        <begin position="79"/>
        <end position="97"/>
    </location>
</feature>
<feature type="transmembrane region" description="Helical" evidence="2">
    <location>
        <begin position="444"/>
        <end position="466"/>
    </location>
</feature>
<dbReference type="NCBIfam" id="TIGR02123">
    <property type="entry name" value="TRAP_fused"/>
    <property type="match status" value="1"/>
</dbReference>
<dbReference type="InterPro" id="IPR011853">
    <property type="entry name" value="TRAP_DctM-Dct_fused"/>
</dbReference>
<name>A0A371B6I2_9BRAD</name>
<dbReference type="GO" id="GO:0005886">
    <property type="term" value="C:plasma membrane"/>
    <property type="evidence" value="ECO:0007669"/>
    <property type="project" value="UniProtKB-SubCell"/>
</dbReference>
<dbReference type="InterPro" id="IPR010656">
    <property type="entry name" value="DctM"/>
</dbReference>
<feature type="transmembrane region" description="Helical" evidence="2">
    <location>
        <begin position="132"/>
        <end position="149"/>
    </location>
</feature>
<feature type="transmembrane region" description="Helical" evidence="2">
    <location>
        <begin position="349"/>
        <end position="365"/>
    </location>
</feature>
<evidence type="ECO:0000313" key="5">
    <source>
        <dbReference type="Proteomes" id="UP000263993"/>
    </source>
</evidence>
<dbReference type="RefSeq" id="WP_115515145.1">
    <property type="nucleotide sequence ID" value="NZ_QRGO01000001.1"/>
</dbReference>
<feature type="transmembrane region" description="Helical" evidence="2">
    <location>
        <begin position="169"/>
        <end position="195"/>
    </location>
</feature>
<evidence type="ECO:0000256" key="2">
    <source>
        <dbReference type="SAM" id="Phobius"/>
    </source>
</evidence>
<feature type="transmembrane region" description="Helical" evidence="2">
    <location>
        <begin position="234"/>
        <end position="256"/>
    </location>
</feature>
<feature type="transmembrane region" description="Helical" evidence="2">
    <location>
        <begin position="595"/>
        <end position="612"/>
    </location>
</feature>
<comment type="function">
    <text evidence="1">Part of the tripartite ATP-independent periplasmic (TRAP) transport system.</text>
</comment>
<keyword evidence="2" id="KW-1133">Transmembrane helix</keyword>
<comment type="caution">
    <text evidence="4">The sequence shown here is derived from an EMBL/GenBank/DDBJ whole genome shotgun (WGS) entry which is preliminary data.</text>
</comment>
<keyword evidence="1" id="KW-1003">Cell membrane</keyword>
<protein>
    <submittedName>
        <fullName evidence="4">C4-dicarboxylate ABC transporter permease</fullName>
    </submittedName>
</protein>
<feature type="transmembrane region" description="Helical" evidence="2">
    <location>
        <begin position="377"/>
        <end position="393"/>
    </location>
</feature>
<feature type="transmembrane region" description="Helical" evidence="2">
    <location>
        <begin position="103"/>
        <end position="125"/>
    </location>
</feature>
<dbReference type="Proteomes" id="UP000263993">
    <property type="component" value="Unassembled WGS sequence"/>
</dbReference>
<dbReference type="Pfam" id="PF06808">
    <property type="entry name" value="DctM"/>
    <property type="match status" value="1"/>
</dbReference>
<feature type="transmembrane region" description="Helical" evidence="2">
    <location>
        <begin position="498"/>
        <end position="520"/>
    </location>
</feature>
<dbReference type="EMBL" id="QRGO01000001">
    <property type="protein sequence ID" value="RDV03117.1"/>
    <property type="molecule type" value="Genomic_DNA"/>
</dbReference>
<keyword evidence="5" id="KW-1185">Reference proteome</keyword>
<keyword evidence="2" id="KW-0472">Membrane</keyword>
<feature type="transmembrane region" description="Helical" evidence="2">
    <location>
        <begin position="564"/>
        <end position="588"/>
    </location>
</feature>
<feature type="transmembrane region" description="Helical" evidence="2">
    <location>
        <begin position="532"/>
        <end position="552"/>
    </location>
</feature>
<keyword evidence="1" id="KW-0997">Cell inner membrane</keyword>
<keyword evidence="1" id="KW-0813">Transport</keyword>
<feature type="domain" description="TRAP C4-dicarboxylate transport system permease DctM subunit" evidence="3">
    <location>
        <begin position="119"/>
        <end position="563"/>
    </location>
</feature>
<dbReference type="PANTHER" id="PTHR43849">
    <property type="entry name" value="BLL3936 PROTEIN"/>
    <property type="match status" value="1"/>
</dbReference>